<evidence type="ECO:0000313" key="2">
    <source>
        <dbReference type="EMBL" id="MBG6141793.1"/>
    </source>
</evidence>
<feature type="transmembrane region" description="Helical" evidence="1">
    <location>
        <begin position="138"/>
        <end position="156"/>
    </location>
</feature>
<accession>A0A8J7H522</accession>
<sequence length="163" mass="16937">MDLSAFYGVVAAVNFTLLGLWWVTTKDRADLADPGSAVHQAAYLVSLQFVVPGTMALLSQVAPDVPALWRSSFTFAGLVGALAVALLVPALRQATGRRAAGRVLLCAVPVYLAVAAVAAIPPLGAAIRGDLTNLQVEALLLCALVFLGVQAAWMVATAPARRD</sequence>
<keyword evidence="1" id="KW-0472">Membrane</keyword>
<keyword evidence="3" id="KW-1185">Reference proteome</keyword>
<dbReference type="Proteomes" id="UP000622552">
    <property type="component" value="Unassembled WGS sequence"/>
</dbReference>
<evidence type="ECO:0000256" key="1">
    <source>
        <dbReference type="SAM" id="Phobius"/>
    </source>
</evidence>
<keyword evidence="1" id="KW-0812">Transmembrane</keyword>
<dbReference type="RefSeq" id="WP_197008165.1">
    <property type="nucleotide sequence ID" value="NZ_BONS01000013.1"/>
</dbReference>
<protein>
    <submittedName>
        <fullName evidence="2">Cytochrome bd-type quinol oxidase subunit 2</fullName>
    </submittedName>
</protein>
<feature type="transmembrane region" description="Helical" evidence="1">
    <location>
        <begin position="68"/>
        <end position="91"/>
    </location>
</feature>
<evidence type="ECO:0000313" key="3">
    <source>
        <dbReference type="Proteomes" id="UP000622552"/>
    </source>
</evidence>
<gene>
    <name evidence="2" type="ORF">IW245_007987</name>
</gene>
<comment type="caution">
    <text evidence="2">The sequence shown here is derived from an EMBL/GenBank/DDBJ whole genome shotgun (WGS) entry which is preliminary data.</text>
</comment>
<proteinExistence type="predicted"/>
<dbReference type="EMBL" id="JADOUF010000001">
    <property type="protein sequence ID" value="MBG6141793.1"/>
    <property type="molecule type" value="Genomic_DNA"/>
</dbReference>
<name>A0A8J7H522_9ACTN</name>
<keyword evidence="1" id="KW-1133">Transmembrane helix</keyword>
<organism evidence="2 3">
    <name type="scientific">Longispora fulva</name>
    <dbReference type="NCBI Taxonomy" id="619741"/>
    <lineage>
        <taxon>Bacteria</taxon>
        <taxon>Bacillati</taxon>
        <taxon>Actinomycetota</taxon>
        <taxon>Actinomycetes</taxon>
        <taxon>Micromonosporales</taxon>
        <taxon>Micromonosporaceae</taxon>
        <taxon>Longispora</taxon>
    </lineage>
</organism>
<feature type="transmembrane region" description="Helical" evidence="1">
    <location>
        <begin position="103"/>
        <end position="126"/>
    </location>
</feature>
<reference evidence="2" key="1">
    <citation type="submission" date="2020-11" db="EMBL/GenBank/DDBJ databases">
        <title>Sequencing the genomes of 1000 actinobacteria strains.</title>
        <authorList>
            <person name="Klenk H.-P."/>
        </authorList>
    </citation>
    <scope>NUCLEOTIDE SEQUENCE</scope>
    <source>
        <strain evidence="2">DSM 45356</strain>
    </source>
</reference>
<dbReference type="AlphaFoldDB" id="A0A8J7H522"/>
<feature type="transmembrane region" description="Helical" evidence="1">
    <location>
        <begin position="43"/>
        <end position="62"/>
    </location>
</feature>
<feature type="transmembrane region" description="Helical" evidence="1">
    <location>
        <begin position="6"/>
        <end position="23"/>
    </location>
</feature>